<dbReference type="PANTHER" id="PTHR12429:SF36">
    <property type="entry name" value="E3 UBIQUITIN-PROTEIN LIGASE NEURL3"/>
    <property type="match status" value="1"/>
</dbReference>
<feature type="active site" description="Glycyl thioester intermediate" evidence="3">
    <location>
        <position position="577"/>
    </location>
</feature>
<keyword evidence="1" id="KW-0808">Transferase</keyword>
<dbReference type="InterPro" id="IPR006573">
    <property type="entry name" value="NHR_dom"/>
</dbReference>
<dbReference type="PROSITE" id="PS51065">
    <property type="entry name" value="NHR"/>
    <property type="match status" value="1"/>
</dbReference>
<dbReference type="Pfam" id="PF00632">
    <property type="entry name" value="HECT"/>
    <property type="match status" value="1"/>
</dbReference>
<dbReference type="Proteomes" id="UP000316079">
    <property type="component" value="Unassembled WGS sequence"/>
</dbReference>
<comment type="caution">
    <text evidence="6">The sequence shown here is derived from an EMBL/GenBank/DDBJ whole genome shotgun (WGS) entry which is preliminary data.</text>
</comment>
<gene>
    <name evidence="6" type="ORF">DNTS_003794</name>
</gene>
<evidence type="ECO:0000256" key="3">
    <source>
        <dbReference type="PROSITE-ProRule" id="PRU00104"/>
    </source>
</evidence>
<sequence length="611" mass="69758">MENDRMCGSRCLGPMTFNAELKGRSVTLTQGRRFASRDVSTFQNGLAFLSRPVKVDEKMNVLIEKCTSSWDGALRVGFSNICPQRNHLPTSSIPYLRDTHGYCVVPVPDDLCKCGTELNFWINYAGMVIVHENGGEKYYLKAKGLNLNSPLWVFIDLFGSTSAVRLLGIPDHEARSVDPSWDLPELNRFICSICVLTTTHFYGDSCTTKATASFNQSSPKLLCGNPQSHDPFMITIQTTNFQQVHLSSTEHISIVISRKKLLQMVKNALSNCNFPWTKIPLVTFVGEEAIDCGGPQREFFRILMVNAQSLLGIFEGQPGHLFFTYDQMALEERIYELAGKMIAWSVIHGGPGLKALDPSLYQLMCTQECNLQDFDWHLMPDANIQENLQKILSCKTHADFLRLQRELGDWICDCGFLGIYRPEISIKDLPKIYSCVVRHHIYLRPSNMIHQFTKGLNAYGQLWELVRSHWHEFLPIFTHKHEPLTRSTFRALFEIHWSKMGSKRADEERTIYLWELVLDLIEDKGKNSPKKALRFEEILAFVTGADEVPPLGFPQKPSIQFYQPEPRGCRLPYANTCMMGLFLPRVVQDEEELYRMLLRAIRDSAACFGRT</sequence>
<reference evidence="6 7" key="1">
    <citation type="journal article" date="2019" name="Sci. Data">
        <title>Hybrid genome assembly and annotation of Danionella translucida.</title>
        <authorList>
            <person name="Kadobianskyi M."/>
            <person name="Schulze L."/>
            <person name="Schuelke M."/>
            <person name="Judkewitz B."/>
        </authorList>
    </citation>
    <scope>NUCLEOTIDE SEQUENCE [LARGE SCALE GENOMIC DNA]</scope>
    <source>
        <strain evidence="6 7">Bolton</strain>
    </source>
</reference>
<dbReference type="InterPro" id="IPR035983">
    <property type="entry name" value="Hect_E3_ubiquitin_ligase"/>
</dbReference>
<dbReference type="PROSITE" id="PS50237">
    <property type="entry name" value="HECT"/>
    <property type="match status" value="2"/>
</dbReference>
<evidence type="ECO:0000256" key="1">
    <source>
        <dbReference type="ARBA" id="ARBA00022679"/>
    </source>
</evidence>
<proteinExistence type="predicted"/>
<name>A0A553N446_9TELE</name>
<dbReference type="InterPro" id="IPR043136">
    <property type="entry name" value="B30.2/SPRY_sf"/>
</dbReference>
<feature type="domain" description="NHR" evidence="5">
    <location>
        <begin position="14"/>
        <end position="169"/>
    </location>
</feature>
<dbReference type="InterPro" id="IPR037962">
    <property type="entry name" value="Neuralized"/>
</dbReference>
<dbReference type="Pfam" id="PF07177">
    <property type="entry name" value="Neuralized"/>
    <property type="match status" value="1"/>
</dbReference>
<feature type="domain" description="HECT" evidence="4">
    <location>
        <begin position="282"/>
        <end position="303"/>
    </location>
</feature>
<dbReference type="Gene3D" id="3.90.1750.10">
    <property type="entry name" value="Hect, E3 ligase catalytic domains"/>
    <property type="match status" value="1"/>
</dbReference>
<feature type="domain" description="HECT" evidence="4">
    <location>
        <begin position="538"/>
        <end position="611"/>
    </location>
</feature>
<dbReference type="SUPFAM" id="SSF56204">
    <property type="entry name" value="Hect, E3 ligase catalytic domain"/>
    <property type="match status" value="1"/>
</dbReference>
<keyword evidence="7" id="KW-1185">Reference proteome</keyword>
<dbReference type="GO" id="GO:0061630">
    <property type="term" value="F:ubiquitin protein ligase activity"/>
    <property type="evidence" value="ECO:0007669"/>
    <property type="project" value="TreeGrafter"/>
</dbReference>
<dbReference type="Gene3D" id="2.60.120.920">
    <property type="match status" value="1"/>
</dbReference>
<dbReference type="SMART" id="SM00119">
    <property type="entry name" value="HECTc"/>
    <property type="match status" value="1"/>
</dbReference>
<keyword evidence="2 3" id="KW-0833">Ubl conjugation pathway</keyword>
<evidence type="ECO:0008006" key="8">
    <source>
        <dbReference type="Google" id="ProtNLM"/>
    </source>
</evidence>
<dbReference type="EMBL" id="SRMA01027074">
    <property type="protein sequence ID" value="TRY60183.1"/>
    <property type="molecule type" value="Genomic_DNA"/>
</dbReference>
<protein>
    <recommendedName>
        <fullName evidence="8">HECT domain-containing protein</fullName>
    </recommendedName>
</protein>
<comment type="caution">
    <text evidence="3">Lacks conserved residue(s) required for the propagation of feature annotation.</text>
</comment>
<dbReference type="OrthoDB" id="2384350at2759"/>
<accession>A0A553N446</accession>
<evidence type="ECO:0000313" key="6">
    <source>
        <dbReference type="EMBL" id="TRY60183.1"/>
    </source>
</evidence>
<evidence type="ECO:0000259" key="5">
    <source>
        <dbReference type="PROSITE" id="PS51065"/>
    </source>
</evidence>
<dbReference type="Gene3D" id="3.30.2410.10">
    <property type="entry name" value="Hect, E3 ligase catalytic domain"/>
    <property type="match status" value="1"/>
</dbReference>
<dbReference type="GO" id="GO:0005769">
    <property type="term" value="C:early endosome"/>
    <property type="evidence" value="ECO:0007669"/>
    <property type="project" value="TreeGrafter"/>
</dbReference>
<evidence type="ECO:0000259" key="4">
    <source>
        <dbReference type="PROSITE" id="PS50237"/>
    </source>
</evidence>
<dbReference type="AlphaFoldDB" id="A0A553N446"/>
<dbReference type="SMART" id="SM00588">
    <property type="entry name" value="NEUZ"/>
    <property type="match status" value="1"/>
</dbReference>
<dbReference type="GO" id="GO:0070086">
    <property type="term" value="P:ubiquitin-dependent endocytosis"/>
    <property type="evidence" value="ECO:0007669"/>
    <property type="project" value="TreeGrafter"/>
</dbReference>
<dbReference type="PANTHER" id="PTHR12429">
    <property type="entry name" value="NEURALIZED"/>
    <property type="match status" value="1"/>
</dbReference>
<evidence type="ECO:0000313" key="7">
    <source>
        <dbReference type="Proteomes" id="UP000316079"/>
    </source>
</evidence>
<organism evidence="6 7">
    <name type="scientific">Danionella cerebrum</name>
    <dbReference type="NCBI Taxonomy" id="2873325"/>
    <lineage>
        <taxon>Eukaryota</taxon>
        <taxon>Metazoa</taxon>
        <taxon>Chordata</taxon>
        <taxon>Craniata</taxon>
        <taxon>Vertebrata</taxon>
        <taxon>Euteleostomi</taxon>
        <taxon>Actinopterygii</taxon>
        <taxon>Neopterygii</taxon>
        <taxon>Teleostei</taxon>
        <taxon>Ostariophysi</taxon>
        <taxon>Cypriniformes</taxon>
        <taxon>Danionidae</taxon>
        <taxon>Danioninae</taxon>
        <taxon>Danionella</taxon>
    </lineage>
</organism>
<evidence type="ECO:0000256" key="2">
    <source>
        <dbReference type="ARBA" id="ARBA00022786"/>
    </source>
</evidence>
<dbReference type="InterPro" id="IPR000569">
    <property type="entry name" value="HECT_dom"/>
</dbReference>